<dbReference type="GO" id="GO:0006508">
    <property type="term" value="P:proteolysis"/>
    <property type="evidence" value="ECO:0007669"/>
    <property type="project" value="UniProtKB-KW"/>
</dbReference>
<dbReference type="Gene3D" id="2.60.40.1730">
    <property type="entry name" value="tricorn interacting facor f3 domain"/>
    <property type="match status" value="1"/>
</dbReference>
<evidence type="ECO:0000256" key="8">
    <source>
        <dbReference type="ARBA" id="ARBA00022723"/>
    </source>
</evidence>
<reference evidence="12 13" key="1">
    <citation type="submission" date="2017-08" db="EMBL/GenBank/DDBJ databases">
        <title>The complete genome sequence of Maribacter sp. B1, isolated from deep-sea sediment.</title>
        <authorList>
            <person name="Wu Y.-H."/>
            <person name="Cheng H."/>
            <person name="Xu X.-W."/>
        </authorList>
    </citation>
    <scope>NUCLEOTIDE SEQUENCE [LARGE SCALE GENOMIC DNA]</scope>
    <source>
        <strain evidence="12 13">B1</strain>
    </source>
</reference>
<dbReference type="OrthoDB" id="100605at2"/>
<dbReference type="PANTHER" id="PTHR11533">
    <property type="entry name" value="PROTEASE M1 ZINC METALLOPROTEASE"/>
    <property type="match status" value="1"/>
</dbReference>
<dbReference type="CDD" id="cd09602">
    <property type="entry name" value="M1_APN"/>
    <property type="match status" value="1"/>
</dbReference>
<evidence type="ECO:0000256" key="7">
    <source>
        <dbReference type="ARBA" id="ARBA00022670"/>
    </source>
</evidence>
<dbReference type="InterPro" id="IPR014782">
    <property type="entry name" value="Peptidase_M1_dom"/>
</dbReference>
<protein>
    <recommendedName>
        <fullName evidence="5">Aminopeptidase N</fullName>
        <ecNumber evidence="4">3.4.11.2</ecNumber>
    </recommendedName>
</protein>
<evidence type="ECO:0000256" key="10">
    <source>
        <dbReference type="ARBA" id="ARBA00022833"/>
    </source>
</evidence>
<dbReference type="GO" id="GO:0005615">
    <property type="term" value="C:extracellular space"/>
    <property type="evidence" value="ECO:0007669"/>
    <property type="project" value="TreeGrafter"/>
</dbReference>
<dbReference type="Pfam" id="PF01433">
    <property type="entry name" value="Peptidase_M1"/>
    <property type="match status" value="1"/>
</dbReference>
<evidence type="ECO:0000256" key="1">
    <source>
        <dbReference type="ARBA" id="ARBA00000098"/>
    </source>
</evidence>
<dbReference type="GO" id="GO:0016020">
    <property type="term" value="C:membrane"/>
    <property type="evidence" value="ECO:0007669"/>
    <property type="project" value="TreeGrafter"/>
</dbReference>
<dbReference type="Gene3D" id="1.10.390.10">
    <property type="entry name" value="Neutral Protease Domain 2"/>
    <property type="match status" value="1"/>
</dbReference>
<keyword evidence="13" id="KW-1185">Reference proteome</keyword>
<dbReference type="SUPFAM" id="SSF55486">
    <property type="entry name" value="Metalloproteases ('zincins'), catalytic domain"/>
    <property type="match status" value="1"/>
</dbReference>
<dbReference type="InterPro" id="IPR045357">
    <property type="entry name" value="Aminopeptidase_N-like_N"/>
</dbReference>
<accession>A0A223V198</accession>
<dbReference type="GO" id="GO:0016285">
    <property type="term" value="F:alanyl aminopeptidase activity"/>
    <property type="evidence" value="ECO:0007669"/>
    <property type="project" value="UniProtKB-EC"/>
</dbReference>
<dbReference type="PANTHER" id="PTHR11533:SF174">
    <property type="entry name" value="PUROMYCIN-SENSITIVE AMINOPEPTIDASE-RELATED"/>
    <property type="match status" value="1"/>
</dbReference>
<comment type="similarity">
    <text evidence="3">Belongs to the peptidase M1 family.</text>
</comment>
<dbReference type="SUPFAM" id="SSF63737">
    <property type="entry name" value="Leukotriene A4 hydrolase N-terminal domain"/>
    <property type="match status" value="1"/>
</dbReference>
<dbReference type="GO" id="GO:0043171">
    <property type="term" value="P:peptide catabolic process"/>
    <property type="evidence" value="ECO:0007669"/>
    <property type="project" value="TreeGrafter"/>
</dbReference>
<evidence type="ECO:0000256" key="5">
    <source>
        <dbReference type="ARBA" id="ARBA00015611"/>
    </source>
</evidence>
<evidence type="ECO:0000256" key="11">
    <source>
        <dbReference type="ARBA" id="ARBA00023049"/>
    </source>
</evidence>
<evidence type="ECO:0000313" key="13">
    <source>
        <dbReference type="Proteomes" id="UP000215244"/>
    </source>
</evidence>
<keyword evidence="8" id="KW-0479">Metal-binding</keyword>
<dbReference type="EC" id="3.4.11.2" evidence="4"/>
<sequence>MRFLPILLSAFLFINCSPKKRENYNPENGVPLKLAQIRKNQVSNVNYNLSFNIPESKEEPIDSKLLLKLFLNNLETPLFLDFKEESDHLKKLTVNGAQIQIIHENEHIKIPLDHLKEGENSLEIDFWAGELSLNRNDEYLYTLLVPDRARTLFPCFDQPNIKAVYKLSITAPKAWRVITAAPQMEEIIKEGFIEHRFGQSDKISTYLFSFVAGKFESADRQIDNFPMNMLYRETDEEKISYSLDSIFQLHENSKVFLQDYTNHPFPFQKLDFAAIPGFQYGGMEHVGAIQYREGSLFLDESATENRKLGRAKLIAHETSHMWFGDLVTMDWFNDVWMKEVFANFMADKIVNPAFPDINHELAFMVGHYPSAYGEDRTKGTNPIRQKLENLNNAGSLYGSIIYNKAPVMMRQLEAVVGKEKFKEGIREYIDTYQNSNADWNNLVQILDRQTEKDLLQWSEVWVNSSGRPIFTDSISYDADGIISHFEIRQKAEDGSDHIWPQTFDVSLVYPDGSQTFSIDMSQSKLDVNEIIGKPKPIAFVYNSNGMGYGVFPTDMTSLQIIDKIKDETTRGSIYINAYENALNGNISPMELIEFYEDRLYLEKNELLSNLLSGYLRYIFWKYLSSDEQLSEQSRITENLWMQLQNNLPPNKKKVLFNTFRSLAYNGESIEHLYDVWSKKMEIPNLRLNKDDYTEIAMDLVLYQHPETDEIIKRAKDAIENPDQQERFNFLLPSLSSDEAVKGNFMASLQLEKNRAKEAWTATALDNINHPLHEKFALKHLRESLDLLDEIQKTGDIFFPKRWLSSTIGNHTSEEAYQIIQDYLKDNPNLNPSLKSKLWQAADDLRRVQLLEKPVKP</sequence>
<evidence type="ECO:0000256" key="6">
    <source>
        <dbReference type="ARBA" id="ARBA00022438"/>
    </source>
</evidence>
<dbReference type="InterPro" id="IPR050344">
    <property type="entry name" value="Peptidase_M1_aminopeptidases"/>
</dbReference>
<evidence type="ECO:0000256" key="9">
    <source>
        <dbReference type="ARBA" id="ARBA00022801"/>
    </source>
</evidence>
<evidence type="ECO:0000256" key="2">
    <source>
        <dbReference type="ARBA" id="ARBA00001947"/>
    </source>
</evidence>
<dbReference type="GO" id="GO:0005737">
    <property type="term" value="C:cytoplasm"/>
    <property type="evidence" value="ECO:0007669"/>
    <property type="project" value="TreeGrafter"/>
</dbReference>
<dbReference type="EMBL" id="CP022957">
    <property type="protein sequence ID" value="ASV29102.1"/>
    <property type="molecule type" value="Genomic_DNA"/>
</dbReference>
<dbReference type="AlphaFoldDB" id="A0A223V198"/>
<gene>
    <name evidence="12" type="ORF">CJ263_02050</name>
</gene>
<keyword evidence="11" id="KW-0482">Metalloprotease</keyword>
<evidence type="ECO:0000256" key="3">
    <source>
        <dbReference type="ARBA" id="ARBA00010136"/>
    </source>
</evidence>
<dbReference type="Proteomes" id="UP000215244">
    <property type="component" value="Chromosome"/>
</dbReference>
<dbReference type="InterPro" id="IPR001930">
    <property type="entry name" value="Peptidase_M1"/>
</dbReference>
<dbReference type="RefSeq" id="WP_094995735.1">
    <property type="nucleotide sequence ID" value="NZ_BMJL01000001.1"/>
</dbReference>
<comment type="cofactor">
    <cofactor evidence="2">
        <name>Zn(2+)</name>
        <dbReference type="ChEBI" id="CHEBI:29105"/>
    </cofactor>
</comment>
<proteinExistence type="inferred from homology"/>
<evidence type="ECO:0000313" key="12">
    <source>
        <dbReference type="EMBL" id="ASV29102.1"/>
    </source>
</evidence>
<organism evidence="12 13">
    <name type="scientific">Maribacter cobaltidurans</name>
    <dbReference type="NCBI Taxonomy" id="1178778"/>
    <lineage>
        <taxon>Bacteria</taxon>
        <taxon>Pseudomonadati</taxon>
        <taxon>Bacteroidota</taxon>
        <taxon>Flavobacteriia</taxon>
        <taxon>Flavobacteriales</taxon>
        <taxon>Flavobacteriaceae</taxon>
        <taxon>Maribacter</taxon>
    </lineage>
</organism>
<keyword evidence="9" id="KW-0378">Hydrolase</keyword>
<keyword evidence="7" id="KW-0645">Protease</keyword>
<dbReference type="GO" id="GO:0008270">
    <property type="term" value="F:zinc ion binding"/>
    <property type="evidence" value="ECO:0007669"/>
    <property type="project" value="InterPro"/>
</dbReference>
<dbReference type="InterPro" id="IPR027268">
    <property type="entry name" value="Peptidase_M4/M1_CTD_sf"/>
</dbReference>
<dbReference type="GO" id="GO:0042277">
    <property type="term" value="F:peptide binding"/>
    <property type="evidence" value="ECO:0007669"/>
    <property type="project" value="TreeGrafter"/>
</dbReference>
<comment type="catalytic activity">
    <reaction evidence="1">
        <text>Release of an N-terminal amino acid, Xaa-|-Yaa- from a peptide, amide or arylamide. Xaa is preferably Ala, but may be most amino acids including Pro (slow action). When a terminal hydrophobic residue is followed by a prolyl residue, the two may be released as an intact Xaa-Pro dipeptide.</text>
        <dbReference type="EC" id="3.4.11.2"/>
    </reaction>
</comment>
<dbReference type="InterPro" id="IPR042097">
    <property type="entry name" value="Aminopeptidase_N-like_N_sf"/>
</dbReference>
<name>A0A223V198_9FLAO</name>
<dbReference type="Pfam" id="PF17900">
    <property type="entry name" value="Peptidase_M1_N"/>
    <property type="match status" value="1"/>
</dbReference>
<dbReference type="GO" id="GO:0070006">
    <property type="term" value="F:metalloaminopeptidase activity"/>
    <property type="evidence" value="ECO:0007669"/>
    <property type="project" value="TreeGrafter"/>
</dbReference>
<evidence type="ECO:0000256" key="4">
    <source>
        <dbReference type="ARBA" id="ARBA00012564"/>
    </source>
</evidence>
<dbReference type="PRINTS" id="PR00756">
    <property type="entry name" value="ALADIPTASE"/>
</dbReference>
<dbReference type="KEGG" id="marb:CJ263_02050"/>
<keyword evidence="6" id="KW-0031">Aminopeptidase</keyword>
<keyword evidence="10" id="KW-0862">Zinc</keyword>